<dbReference type="EMBL" id="BAABJE010000001">
    <property type="protein sequence ID" value="GAA4783348.1"/>
    <property type="molecule type" value="Genomic_DNA"/>
</dbReference>
<evidence type="ECO:0000313" key="12">
    <source>
        <dbReference type="EMBL" id="GAA4783348.1"/>
    </source>
</evidence>
<evidence type="ECO:0000256" key="6">
    <source>
        <dbReference type="ARBA" id="ARBA00022968"/>
    </source>
</evidence>
<accession>A0ABP9APP5</accession>
<dbReference type="PANTHER" id="PTHR34128">
    <property type="entry name" value="CYTOCHROME C-TYPE BIOGENESIS PROTEIN CCME HOMOLOG, MITOCHONDRIAL"/>
    <property type="match status" value="1"/>
</dbReference>
<sequence>MNPSRKRRMWLVLAVLAAAVVATGLVTLALQRNVAYLYTPREVLGGDAGAKVMTGDVMFRLGGMVAADSFERAEGSMEARFRVTDGDAELPVSYTGILPDLFREKQAVVATGRMRDGVFMAEQVLAKHDETYVPKEVADKMGLAHKKHNVQTTSLPATDMPSAGAPAPGDEAATAAPVPER</sequence>
<dbReference type="SUPFAM" id="SSF82093">
    <property type="entry name" value="Heme chaperone CcmE"/>
    <property type="match status" value="1"/>
</dbReference>
<reference evidence="13" key="1">
    <citation type="journal article" date="2019" name="Int. J. Syst. Evol. Microbiol.">
        <title>The Global Catalogue of Microorganisms (GCM) 10K type strain sequencing project: providing services to taxonomists for standard genome sequencing and annotation.</title>
        <authorList>
            <consortium name="The Broad Institute Genomics Platform"/>
            <consortium name="The Broad Institute Genome Sequencing Center for Infectious Disease"/>
            <person name="Wu L."/>
            <person name="Ma J."/>
        </authorList>
    </citation>
    <scope>NUCLEOTIDE SEQUENCE [LARGE SCALE GENOMIC DNA]</scope>
    <source>
        <strain evidence="13">JCM 18204</strain>
    </source>
</reference>
<keyword evidence="6 10" id="KW-0735">Signal-anchor</keyword>
<feature type="topological domain" description="Extracellular" evidence="10">
    <location>
        <begin position="30"/>
        <end position="181"/>
    </location>
</feature>
<feature type="topological domain" description="Cytoplasmic" evidence="10">
    <location>
        <begin position="1"/>
        <end position="8"/>
    </location>
</feature>
<feature type="region of interest" description="Disordered" evidence="11">
    <location>
        <begin position="152"/>
        <end position="181"/>
    </location>
</feature>
<evidence type="ECO:0000256" key="7">
    <source>
        <dbReference type="ARBA" id="ARBA00022989"/>
    </source>
</evidence>
<protein>
    <recommendedName>
        <fullName evidence="10">Cytochrome c-type biogenesis protein CcmE</fullName>
    </recommendedName>
    <alternativeName>
        <fullName evidence="10">Cytochrome c maturation protein E</fullName>
    </alternativeName>
    <alternativeName>
        <fullName evidence="10">Heme chaperone CcmE</fullName>
    </alternativeName>
</protein>
<dbReference type="NCBIfam" id="NF009727">
    <property type="entry name" value="PRK13254.1-1"/>
    <property type="match status" value="1"/>
</dbReference>
<evidence type="ECO:0000313" key="13">
    <source>
        <dbReference type="Proteomes" id="UP001499959"/>
    </source>
</evidence>
<evidence type="ECO:0000256" key="11">
    <source>
        <dbReference type="SAM" id="MobiDB-lite"/>
    </source>
</evidence>
<comment type="similarity">
    <text evidence="10">Belongs to the CcmE/CycJ family.</text>
</comment>
<comment type="caution">
    <text evidence="12">The sequence shown here is derived from an EMBL/GenBank/DDBJ whole genome shotgun (WGS) entry which is preliminary data.</text>
</comment>
<keyword evidence="8 10" id="KW-0408">Iron</keyword>
<evidence type="ECO:0000256" key="4">
    <source>
        <dbReference type="ARBA" id="ARBA00022723"/>
    </source>
</evidence>
<feature type="compositionally biased region" description="Low complexity" evidence="11">
    <location>
        <begin position="161"/>
        <end position="181"/>
    </location>
</feature>
<evidence type="ECO:0000256" key="9">
    <source>
        <dbReference type="ARBA" id="ARBA00023136"/>
    </source>
</evidence>
<organism evidence="12 13">
    <name type="scientific">Lysobacter hankyongensis</name>
    <dbReference type="NCBI Taxonomy" id="1176535"/>
    <lineage>
        <taxon>Bacteria</taxon>
        <taxon>Pseudomonadati</taxon>
        <taxon>Pseudomonadota</taxon>
        <taxon>Gammaproteobacteria</taxon>
        <taxon>Lysobacterales</taxon>
        <taxon>Lysobacteraceae</taxon>
        <taxon>Lysobacter</taxon>
    </lineage>
</organism>
<feature type="binding site" description="covalent" evidence="10">
    <location>
        <position position="128"/>
    </location>
    <ligand>
        <name>heme</name>
        <dbReference type="ChEBI" id="CHEBI:30413"/>
    </ligand>
</feature>
<dbReference type="HAMAP" id="MF_01959">
    <property type="entry name" value="CcmE"/>
    <property type="match status" value="1"/>
</dbReference>
<feature type="binding site" description="axial binding residue" evidence="10">
    <location>
        <position position="132"/>
    </location>
    <ligand>
        <name>heme</name>
        <dbReference type="ChEBI" id="CHEBI:30413"/>
    </ligand>
    <ligandPart>
        <name>Fe</name>
        <dbReference type="ChEBI" id="CHEBI:18248"/>
    </ligandPart>
</feature>
<proteinExistence type="inferred from homology"/>
<dbReference type="InterPro" id="IPR004329">
    <property type="entry name" value="CcmE"/>
</dbReference>
<dbReference type="InterPro" id="IPR012340">
    <property type="entry name" value="NA-bd_OB-fold"/>
</dbReference>
<dbReference type="NCBIfam" id="NF009728">
    <property type="entry name" value="PRK13254.1-2"/>
    <property type="match status" value="1"/>
</dbReference>
<keyword evidence="3 10" id="KW-0812">Transmembrane</keyword>
<keyword evidence="5 10" id="KW-0201">Cytochrome c-type biogenesis</keyword>
<keyword evidence="10" id="KW-1003">Cell membrane</keyword>
<evidence type="ECO:0000256" key="3">
    <source>
        <dbReference type="ARBA" id="ARBA00022692"/>
    </source>
</evidence>
<evidence type="ECO:0000256" key="5">
    <source>
        <dbReference type="ARBA" id="ARBA00022748"/>
    </source>
</evidence>
<gene>
    <name evidence="10 12" type="primary">ccmE</name>
    <name evidence="10" type="synonym">cycJ</name>
    <name evidence="12" type="ORF">GCM10023307_05000</name>
</gene>
<comment type="subcellular location">
    <subcellularLocation>
        <location evidence="10">Cell membrane</location>
        <topology evidence="10">Single-pass type II membrane protein</topology>
    </subcellularLocation>
    <subcellularLocation>
        <location evidence="1">Membrane</location>
    </subcellularLocation>
</comment>
<dbReference type="Gene3D" id="2.40.50.140">
    <property type="entry name" value="Nucleic acid-binding proteins"/>
    <property type="match status" value="1"/>
</dbReference>
<keyword evidence="4 10" id="KW-0479">Metal-binding</keyword>
<dbReference type="Proteomes" id="UP001499959">
    <property type="component" value="Unassembled WGS sequence"/>
</dbReference>
<dbReference type="NCBIfam" id="NF009731">
    <property type="entry name" value="PRK13254.1-5"/>
    <property type="match status" value="1"/>
</dbReference>
<keyword evidence="2 10" id="KW-0349">Heme</keyword>
<evidence type="ECO:0000256" key="8">
    <source>
        <dbReference type="ARBA" id="ARBA00023004"/>
    </source>
</evidence>
<dbReference type="RefSeq" id="WP_425562617.1">
    <property type="nucleotide sequence ID" value="NZ_BAABJE010000001.1"/>
</dbReference>
<keyword evidence="7 10" id="KW-1133">Transmembrane helix</keyword>
<dbReference type="Pfam" id="PF03100">
    <property type="entry name" value="CcmE"/>
    <property type="match status" value="1"/>
</dbReference>
<evidence type="ECO:0000256" key="1">
    <source>
        <dbReference type="ARBA" id="ARBA00004370"/>
    </source>
</evidence>
<dbReference type="PANTHER" id="PTHR34128:SF2">
    <property type="entry name" value="CYTOCHROME C-TYPE BIOGENESIS PROTEIN CCME HOMOLOG, MITOCHONDRIAL"/>
    <property type="match status" value="1"/>
</dbReference>
<dbReference type="InterPro" id="IPR036127">
    <property type="entry name" value="CcmE-like_sf"/>
</dbReference>
<keyword evidence="13" id="KW-1185">Reference proteome</keyword>
<keyword evidence="9 10" id="KW-0472">Membrane</keyword>
<name>A0ABP9APP5_9GAMM</name>
<comment type="function">
    <text evidence="10">Heme chaperone required for the biogenesis of c-type cytochromes. Transiently binds heme delivered by CcmC and transfers the heme to apo-cytochromes in a process facilitated by CcmF and CcmH.</text>
</comment>
<evidence type="ECO:0000256" key="10">
    <source>
        <dbReference type="HAMAP-Rule" id="MF_01959"/>
    </source>
</evidence>
<evidence type="ECO:0000256" key="2">
    <source>
        <dbReference type="ARBA" id="ARBA00022617"/>
    </source>
</evidence>